<dbReference type="InterPro" id="IPR006083">
    <property type="entry name" value="PRK/URK"/>
</dbReference>
<keyword evidence="3" id="KW-1185">Reference proteome</keyword>
<comment type="caution">
    <text evidence="2">The sequence shown here is derived from an EMBL/GenBank/DDBJ whole genome shotgun (WGS) entry which is preliminary data.</text>
</comment>
<dbReference type="SUPFAM" id="SSF52540">
    <property type="entry name" value="P-loop containing nucleoside triphosphate hydrolases"/>
    <property type="match status" value="1"/>
</dbReference>
<dbReference type="EMBL" id="JAPEUY010000003">
    <property type="protein sequence ID" value="KAJ4374720.1"/>
    <property type="molecule type" value="Genomic_DNA"/>
</dbReference>
<gene>
    <name evidence="2" type="ORF">N0V83_001795</name>
</gene>
<dbReference type="AlphaFoldDB" id="A0A9W9CPG3"/>
<dbReference type="InterPro" id="IPR027417">
    <property type="entry name" value="P-loop_NTPase"/>
</dbReference>
<sequence length="231" mass="25449">METPLVSLADTVLQLAGRLEALLAQQASERILIALAGVPGSGKTTVSQALLAELSIRHIHDVAVVPMDGFHYSKAVLSTFPDPELAFRRRGAPFTFDAEAFVALVKAIKKMPVTSLDESEQFLYAPSFDHAVKDPVPAAIPISSHNRLIIIEGNYTLLDQKPWKEIVTLCEEKWFVDVEKDLVKTRLAQRHLLAGIETSALAAMKRAEENDLPNGDLIRSLLIKPDIIIHN</sequence>
<dbReference type="GO" id="GO:0016301">
    <property type="term" value="F:kinase activity"/>
    <property type="evidence" value="ECO:0007669"/>
    <property type="project" value="InterPro"/>
</dbReference>
<reference evidence="2" key="1">
    <citation type="submission" date="2022-10" db="EMBL/GenBank/DDBJ databases">
        <title>Tapping the CABI collections for fungal endophytes: first genome assemblies for Collariella, Neodidymelliopsis, Ascochyta clinopodiicola, Didymella pomorum, Didymosphaeria variabile, Neocosmospora piperis and Neocucurbitaria cava.</title>
        <authorList>
            <person name="Hill R."/>
        </authorList>
    </citation>
    <scope>NUCLEOTIDE SEQUENCE</scope>
    <source>
        <strain evidence="2">IMI 356814</strain>
    </source>
</reference>
<organism evidence="2 3">
    <name type="scientific">Neocucurbitaria cava</name>
    <dbReference type="NCBI Taxonomy" id="798079"/>
    <lineage>
        <taxon>Eukaryota</taxon>
        <taxon>Fungi</taxon>
        <taxon>Dikarya</taxon>
        <taxon>Ascomycota</taxon>
        <taxon>Pezizomycotina</taxon>
        <taxon>Dothideomycetes</taxon>
        <taxon>Pleosporomycetidae</taxon>
        <taxon>Pleosporales</taxon>
        <taxon>Pleosporineae</taxon>
        <taxon>Cucurbitariaceae</taxon>
        <taxon>Neocucurbitaria</taxon>
    </lineage>
</organism>
<evidence type="ECO:0000313" key="2">
    <source>
        <dbReference type="EMBL" id="KAJ4374720.1"/>
    </source>
</evidence>
<proteinExistence type="predicted"/>
<dbReference type="Pfam" id="PF00485">
    <property type="entry name" value="PRK"/>
    <property type="match status" value="1"/>
</dbReference>
<dbReference type="GO" id="GO:0005524">
    <property type="term" value="F:ATP binding"/>
    <property type="evidence" value="ECO:0007669"/>
    <property type="project" value="InterPro"/>
</dbReference>
<protein>
    <recommendedName>
        <fullName evidence="1">Phosphoribulokinase/uridine kinase domain-containing protein</fullName>
    </recommendedName>
</protein>
<evidence type="ECO:0000259" key="1">
    <source>
        <dbReference type="Pfam" id="PF00485"/>
    </source>
</evidence>
<name>A0A9W9CPG3_9PLEO</name>
<evidence type="ECO:0000313" key="3">
    <source>
        <dbReference type="Proteomes" id="UP001140560"/>
    </source>
</evidence>
<accession>A0A9W9CPG3</accession>
<feature type="domain" description="Phosphoribulokinase/uridine kinase" evidence="1">
    <location>
        <begin position="32"/>
        <end position="186"/>
    </location>
</feature>
<dbReference type="OrthoDB" id="6362633at2759"/>
<dbReference type="Gene3D" id="3.40.50.300">
    <property type="entry name" value="P-loop containing nucleotide triphosphate hydrolases"/>
    <property type="match status" value="2"/>
</dbReference>
<dbReference type="PANTHER" id="PTHR10285">
    <property type="entry name" value="URIDINE KINASE"/>
    <property type="match status" value="1"/>
</dbReference>
<dbReference type="Proteomes" id="UP001140560">
    <property type="component" value="Unassembled WGS sequence"/>
</dbReference>